<feature type="domain" description="Aminopeptidase P N-terminal" evidence="14">
    <location>
        <begin position="3"/>
        <end position="149"/>
    </location>
</feature>
<dbReference type="Pfam" id="PF05195">
    <property type="entry name" value="AMP_N"/>
    <property type="match status" value="1"/>
</dbReference>
<keyword evidence="7 15" id="KW-0378">Hydrolase</keyword>
<dbReference type="GO" id="GO:0030145">
    <property type="term" value="F:manganese ion binding"/>
    <property type="evidence" value="ECO:0007669"/>
    <property type="project" value="InterPro"/>
</dbReference>
<comment type="similarity">
    <text evidence="3 13">Belongs to the peptidase M24B family.</text>
</comment>
<evidence type="ECO:0000256" key="11">
    <source>
        <dbReference type="ARBA" id="ARBA00075356"/>
    </source>
</evidence>
<dbReference type="InterPro" id="IPR029149">
    <property type="entry name" value="Creatin/AminoP/Spt16_N"/>
</dbReference>
<dbReference type="EMBL" id="BAEQ01000047">
    <property type="protein sequence ID" value="GAC29571.1"/>
    <property type="molecule type" value="Genomic_DNA"/>
</dbReference>
<evidence type="ECO:0000256" key="10">
    <source>
        <dbReference type="ARBA" id="ARBA00069363"/>
    </source>
</evidence>
<dbReference type="PANTHER" id="PTHR43226">
    <property type="entry name" value="XAA-PRO AMINOPEPTIDASE 3"/>
    <property type="match status" value="1"/>
</dbReference>
<dbReference type="STRING" id="1121922.GCA_000428905_00316"/>
<evidence type="ECO:0000256" key="7">
    <source>
        <dbReference type="ARBA" id="ARBA00022801"/>
    </source>
</evidence>
<evidence type="ECO:0000313" key="15">
    <source>
        <dbReference type="EMBL" id="GAC29571.1"/>
    </source>
</evidence>
<evidence type="ECO:0000256" key="13">
    <source>
        <dbReference type="RuleBase" id="RU000590"/>
    </source>
</evidence>
<dbReference type="AlphaFoldDB" id="K6Z026"/>
<dbReference type="InterPro" id="IPR036005">
    <property type="entry name" value="Creatinase/aminopeptidase-like"/>
</dbReference>
<dbReference type="SUPFAM" id="SSF55920">
    <property type="entry name" value="Creatinase/aminopeptidase"/>
    <property type="match status" value="1"/>
</dbReference>
<dbReference type="InterPro" id="IPR007865">
    <property type="entry name" value="Aminopep_P_N"/>
</dbReference>
<proteinExistence type="inferred from homology"/>
<evidence type="ECO:0000256" key="3">
    <source>
        <dbReference type="ARBA" id="ARBA00008766"/>
    </source>
</evidence>
<dbReference type="PROSITE" id="PS00491">
    <property type="entry name" value="PROLINE_PEPTIDASE"/>
    <property type="match status" value="1"/>
</dbReference>
<dbReference type="GO" id="GO:0070006">
    <property type="term" value="F:metalloaminopeptidase activity"/>
    <property type="evidence" value="ECO:0007669"/>
    <property type="project" value="InterPro"/>
</dbReference>
<evidence type="ECO:0000256" key="1">
    <source>
        <dbReference type="ARBA" id="ARBA00001424"/>
    </source>
</evidence>
<evidence type="ECO:0000256" key="8">
    <source>
        <dbReference type="ARBA" id="ARBA00023049"/>
    </source>
</evidence>
<dbReference type="InterPro" id="IPR052433">
    <property type="entry name" value="X-Pro_dipept-like"/>
</dbReference>
<evidence type="ECO:0000256" key="9">
    <source>
        <dbReference type="ARBA" id="ARBA00023211"/>
    </source>
</evidence>
<comment type="cofactor">
    <cofactor evidence="2">
        <name>Mn(2+)</name>
        <dbReference type="ChEBI" id="CHEBI:29035"/>
    </cofactor>
</comment>
<evidence type="ECO:0000256" key="12">
    <source>
        <dbReference type="ARBA" id="ARBA00081411"/>
    </source>
</evidence>
<dbReference type="Proteomes" id="UP000006251">
    <property type="component" value="Unassembled WGS sequence"/>
</dbReference>
<evidence type="ECO:0000256" key="2">
    <source>
        <dbReference type="ARBA" id="ARBA00001936"/>
    </source>
</evidence>
<dbReference type="InterPro" id="IPR001131">
    <property type="entry name" value="Peptidase_M24B_aminopep-P_CS"/>
</dbReference>
<dbReference type="Gene3D" id="3.90.230.10">
    <property type="entry name" value="Creatinase/methionine aminopeptidase superfamily"/>
    <property type="match status" value="1"/>
</dbReference>
<keyword evidence="8" id="KW-0482">Metalloprotease</keyword>
<keyword evidence="16" id="KW-1185">Reference proteome</keyword>
<protein>
    <recommendedName>
        <fullName evidence="10">Xaa-Pro aminopeptidase</fullName>
        <ecNumber evidence="4">3.4.11.9</ecNumber>
    </recommendedName>
    <alternativeName>
        <fullName evidence="11">Aminopeptidase P II</fullName>
    </alternativeName>
    <alternativeName>
        <fullName evidence="12">X-Pro aminopeptidase</fullName>
    </alternativeName>
</protein>
<dbReference type="Pfam" id="PF00557">
    <property type="entry name" value="Peptidase_M24"/>
    <property type="match status" value="1"/>
</dbReference>
<dbReference type="CDD" id="cd01087">
    <property type="entry name" value="Prolidase"/>
    <property type="match status" value="1"/>
</dbReference>
<reference evidence="16" key="1">
    <citation type="journal article" date="2014" name="Environ. Microbiol.">
        <title>Comparative genomics of the marine bacterial genus Glaciecola reveals the high degree of genomic diversity and genomic characteristic for cold adaptation.</title>
        <authorList>
            <person name="Qin Q.L."/>
            <person name="Xie B.B."/>
            <person name="Yu Y."/>
            <person name="Shu Y.L."/>
            <person name="Rong J.C."/>
            <person name="Zhang Y.J."/>
            <person name="Zhao D.L."/>
            <person name="Chen X.L."/>
            <person name="Zhang X.Y."/>
            <person name="Chen B."/>
            <person name="Zhou B.C."/>
            <person name="Zhang Y.Z."/>
        </authorList>
    </citation>
    <scope>NUCLEOTIDE SEQUENCE [LARGE SCALE GENOMIC DNA]</scope>
    <source>
        <strain evidence="16">ACAM 615</strain>
    </source>
</reference>
<keyword evidence="15" id="KW-0031">Aminopeptidase</keyword>
<comment type="catalytic activity">
    <reaction evidence="1">
        <text>Release of any N-terminal amino acid, including proline, that is linked to proline, even from a dipeptide or tripeptide.</text>
        <dbReference type="EC" id="3.4.11.9"/>
    </reaction>
</comment>
<dbReference type="SUPFAM" id="SSF53092">
    <property type="entry name" value="Creatinase/prolidase N-terminal domain"/>
    <property type="match status" value="1"/>
</dbReference>
<dbReference type="RefSeq" id="WP_006012727.1">
    <property type="nucleotide sequence ID" value="NZ_BAEQ01000047.1"/>
</dbReference>
<evidence type="ECO:0000256" key="4">
    <source>
        <dbReference type="ARBA" id="ARBA00012574"/>
    </source>
</evidence>
<comment type="caution">
    <text evidence="15">The sequence shown here is derived from an EMBL/GenBank/DDBJ whole genome shotgun (WGS) entry which is preliminary data.</text>
</comment>
<evidence type="ECO:0000313" key="16">
    <source>
        <dbReference type="Proteomes" id="UP000006251"/>
    </source>
</evidence>
<dbReference type="NCBIfam" id="NF008131">
    <property type="entry name" value="PRK10879.1"/>
    <property type="match status" value="1"/>
</dbReference>
<dbReference type="FunFam" id="3.90.230.10:FF:000002">
    <property type="entry name" value="Xaa-Pro aminopeptidase 3"/>
    <property type="match status" value="1"/>
</dbReference>
<dbReference type="EC" id="3.4.11.9" evidence="4"/>
<dbReference type="OrthoDB" id="9806388at2"/>
<dbReference type="GO" id="GO:0006508">
    <property type="term" value="P:proteolysis"/>
    <property type="evidence" value="ECO:0007669"/>
    <property type="project" value="UniProtKB-KW"/>
</dbReference>
<keyword evidence="9" id="KW-0464">Manganese</keyword>
<name>K6Z026_9ALTE</name>
<gene>
    <name evidence="15" type="primary">pepP</name>
    <name evidence="15" type="ORF">GPAL_2720</name>
</gene>
<keyword evidence="5" id="KW-0645">Protease</keyword>
<dbReference type="SMART" id="SM01011">
    <property type="entry name" value="AMP_N"/>
    <property type="match status" value="1"/>
</dbReference>
<dbReference type="GO" id="GO:0005829">
    <property type="term" value="C:cytosol"/>
    <property type="evidence" value="ECO:0007669"/>
    <property type="project" value="TreeGrafter"/>
</dbReference>
<sequence>MTILLAEFQQRRDCLLAQCEPNSICIVAASSLVTRSNDTEYPFRQNSDFWYLTGFNEPNSFLILSNGSVARNISNALTTQSKKSSMIFVEPSDAHAEIWHGRRLGVENAAAKLGTDLAFDVDDIHEELVDIIDGHEHIYFSLDAEPSIQSTINEALGECRNSPKQSKFAPSSVHDIQAILHAMRLLKSDAELSIMQRAADISAMAHVRAMLFSQAEKFEYQLEAEIHHEFAMQGARYPAYGTIVGSGENACILHYTENAGKLASGDLVLIDAGCELEGYAADITRTFPVNGKFSPAQKQLYQLVLDSQEAALGMLKPGNTISQAMQACVQVIVQGLVDLNILRGSVAANIEKETWRTYFMHGLGHWLGLDVHDVGIYKINNIDRPLQVGMVMTVEPGLYIPASARVDDKFKGIGIRIEDDIVITPSGNHIMTSKAPKAVSDIEALMAS</sequence>
<keyword evidence="6 13" id="KW-0479">Metal-binding</keyword>
<accession>K6Z026</accession>
<evidence type="ECO:0000259" key="14">
    <source>
        <dbReference type="SMART" id="SM01011"/>
    </source>
</evidence>
<organism evidence="15 16">
    <name type="scientific">Brumicola pallidula DSM 14239 = ACAM 615</name>
    <dbReference type="NCBI Taxonomy" id="1121922"/>
    <lineage>
        <taxon>Bacteria</taxon>
        <taxon>Pseudomonadati</taxon>
        <taxon>Pseudomonadota</taxon>
        <taxon>Gammaproteobacteria</taxon>
        <taxon>Alteromonadales</taxon>
        <taxon>Alteromonadaceae</taxon>
        <taxon>Brumicola</taxon>
    </lineage>
</organism>
<dbReference type="InterPro" id="IPR000994">
    <property type="entry name" value="Pept_M24"/>
</dbReference>
<evidence type="ECO:0000256" key="5">
    <source>
        <dbReference type="ARBA" id="ARBA00022670"/>
    </source>
</evidence>
<dbReference type="Gene3D" id="3.40.350.10">
    <property type="entry name" value="Creatinase/prolidase N-terminal domain"/>
    <property type="match status" value="1"/>
</dbReference>
<dbReference type="PANTHER" id="PTHR43226:SF4">
    <property type="entry name" value="XAA-PRO AMINOPEPTIDASE 3"/>
    <property type="match status" value="1"/>
</dbReference>
<evidence type="ECO:0000256" key="6">
    <source>
        <dbReference type="ARBA" id="ARBA00022723"/>
    </source>
</evidence>